<reference evidence="5" key="2">
    <citation type="submission" date="2012-11" db="EMBL/GenBank/DDBJ databases">
        <authorList>
            <person name="Kuo A."/>
            <person name="Curtis B.A."/>
            <person name="Tanifuji G."/>
            <person name="Burki F."/>
            <person name="Gruber A."/>
            <person name="Irimia M."/>
            <person name="Maruyama S."/>
            <person name="Arias M.C."/>
            <person name="Ball S.G."/>
            <person name="Gile G.H."/>
            <person name="Hirakawa Y."/>
            <person name="Hopkins J.F."/>
            <person name="Rensing S.A."/>
            <person name="Schmutz J."/>
            <person name="Symeonidi A."/>
            <person name="Elias M."/>
            <person name="Eveleigh R.J."/>
            <person name="Herman E.K."/>
            <person name="Klute M.J."/>
            <person name="Nakayama T."/>
            <person name="Obornik M."/>
            <person name="Reyes-Prieto A."/>
            <person name="Armbrust E.V."/>
            <person name="Aves S.J."/>
            <person name="Beiko R.G."/>
            <person name="Coutinho P."/>
            <person name="Dacks J.B."/>
            <person name="Durnford D.G."/>
            <person name="Fast N.M."/>
            <person name="Green B.R."/>
            <person name="Grisdale C."/>
            <person name="Hempe F."/>
            <person name="Henrissat B."/>
            <person name="Hoppner M.P."/>
            <person name="Ishida K.-I."/>
            <person name="Kim E."/>
            <person name="Koreny L."/>
            <person name="Kroth P.G."/>
            <person name="Liu Y."/>
            <person name="Malik S.-B."/>
            <person name="Maier U.G."/>
            <person name="McRose D."/>
            <person name="Mock T."/>
            <person name="Neilson J.A."/>
            <person name="Onodera N.T."/>
            <person name="Poole A.M."/>
            <person name="Pritham E.J."/>
            <person name="Richards T.A."/>
            <person name="Rocap G."/>
            <person name="Roy S.W."/>
            <person name="Sarai C."/>
            <person name="Schaack S."/>
            <person name="Shirato S."/>
            <person name="Slamovits C.H."/>
            <person name="Spencer D.F."/>
            <person name="Suzuki S."/>
            <person name="Worden A.Z."/>
            <person name="Zauner S."/>
            <person name="Barry K."/>
            <person name="Bell C."/>
            <person name="Bharti A.K."/>
            <person name="Crow J.A."/>
            <person name="Grimwood J."/>
            <person name="Kramer R."/>
            <person name="Lindquist E."/>
            <person name="Lucas S."/>
            <person name="Salamov A."/>
            <person name="McFadden G.I."/>
            <person name="Lane C.E."/>
            <person name="Keeling P.J."/>
            <person name="Gray M.W."/>
            <person name="Grigoriev I.V."/>
            <person name="Archibald J.M."/>
        </authorList>
    </citation>
    <scope>NUCLEOTIDE SEQUENCE</scope>
    <source>
        <strain evidence="5">CCMP2712</strain>
    </source>
</reference>
<dbReference type="eggNOG" id="KOG1235">
    <property type="taxonomic scope" value="Eukaryota"/>
</dbReference>
<feature type="domain" description="ABC1 atypical kinase-like" evidence="2">
    <location>
        <begin position="175"/>
        <end position="424"/>
    </location>
</feature>
<evidence type="ECO:0000313" key="5">
    <source>
        <dbReference type="Proteomes" id="UP000011087"/>
    </source>
</evidence>
<dbReference type="CDD" id="cd13969">
    <property type="entry name" value="ADCK1-like"/>
    <property type="match status" value="1"/>
</dbReference>
<dbReference type="EMBL" id="JH992977">
    <property type="protein sequence ID" value="EKX50787.1"/>
    <property type="molecule type" value="Genomic_DNA"/>
</dbReference>
<evidence type="ECO:0000259" key="2">
    <source>
        <dbReference type="Pfam" id="PF03109"/>
    </source>
</evidence>
<dbReference type="EnsemblProtists" id="EKX50787">
    <property type="protein sequence ID" value="EKX50787"/>
    <property type="gene ID" value="GUITHDRAFT_134903"/>
</dbReference>
<dbReference type="KEGG" id="gtt:GUITHDRAFT_134903"/>
<evidence type="ECO:0000313" key="4">
    <source>
        <dbReference type="EnsemblProtists" id="EKX50787"/>
    </source>
</evidence>
<dbReference type="PANTHER" id="PTHR43173:SF28">
    <property type="entry name" value="AARF DOMAIN CONTAINING KINASE 5"/>
    <property type="match status" value="1"/>
</dbReference>
<dbReference type="RefSeq" id="XP_005837767.1">
    <property type="nucleotide sequence ID" value="XM_005837710.1"/>
</dbReference>
<dbReference type="InterPro" id="IPR004147">
    <property type="entry name" value="ABC1_dom"/>
</dbReference>
<dbReference type="Proteomes" id="UP000011087">
    <property type="component" value="Unassembled WGS sequence"/>
</dbReference>
<dbReference type="AlphaFoldDB" id="L1JQT6"/>
<comment type="similarity">
    <text evidence="1">Belongs to the protein kinase superfamily. ADCK protein kinase family.</text>
</comment>
<organism evidence="3">
    <name type="scientific">Guillardia theta (strain CCMP2712)</name>
    <name type="common">Cryptophyte</name>
    <dbReference type="NCBI Taxonomy" id="905079"/>
    <lineage>
        <taxon>Eukaryota</taxon>
        <taxon>Cryptophyceae</taxon>
        <taxon>Pyrenomonadales</taxon>
        <taxon>Geminigeraceae</taxon>
        <taxon>Guillardia</taxon>
    </lineage>
</organism>
<reference evidence="4" key="3">
    <citation type="submission" date="2015-06" db="UniProtKB">
        <authorList>
            <consortium name="EnsemblProtists"/>
        </authorList>
    </citation>
    <scope>IDENTIFICATION</scope>
</reference>
<reference evidence="3 5" key="1">
    <citation type="journal article" date="2012" name="Nature">
        <title>Algal genomes reveal evolutionary mosaicism and the fate of nucleomorphs.</title>
        <authorList>
            <consortium name="DOE Joint Genome Institute"/>
            <person name="Curtis B.A."/>
            <person name="Tanifuji G."/>
            <person name="Burki F."/>
            <person name="Gruber A."/>
            <person name="Irimia M."/>
            <person name="Maruyama S."/>
            <person name="Arias M.C."/>
            <person name="Ball S.G."/>
            <person name="Gile G.H."/>
            <person name="Hirakawa Y."/>
            <person name="Hopkins J.F."/>
            <person name="Kuo A."/>
            <person name="Rensing S.A."/>
            <person name="Schmutz J."/>
            <person name="Symeonidi A."/>
            <person name="Elias M."/>
            <person name="Eveleigh R.J."/>
            <person name="Herman E.K."/>
            <person name="Klute M.J."/>
            <person name="Nakayama T."/>
            <person name="Obornik M."/>
            <person name="Reyes-Prieto A."/>
            <person name="Armbrust E.V."/>
            <person name="Aves S.J."/>
            <person name="Beiko R.G."/>
            <person name="Coutinho P."/>
            <person name="Dacks J.B."/>
            <person name="Durnford D.G."/>
            <person name="Fast N.M."/>
            <person name="Green B.R."/>
            <person name="Grisdale C.J."/>
            <person name="Hempel F."/>
            <person name="Henrissat B."/>
            <person name="Hoppner M.P."/>
            <person name="Ishida K."/>
            <person name="Kim E."/>
            <person name="Koreny L."/>
            <person name="Kroth P.G."/>
            <person name="Liu Y."/>
            <person name="Malik S.B."/>
            <person name="Maier U.G."/>
            <person name="McRose D."/>
            <person name="Mock T."/>
            <person name="Neilson J.A."/>
            <person name="Onodera N.T."/>
            <person name="Poole A.M."/>
            <person name="Pritham E.J."/>
            <person name="Richards T.A."/>
            <person name="Rocap G."/>
            <person name="Roy S.W."/>
            <person name="Sarai C."/>
            <person name="Schaack S."/>
            <person name="Shirato S."/>
            <person name="Slamovits C.H."/>
            <person name="Spencer D.F."/>
            <person name="Suzuki S."/>
            <person name="Worden A.Z."/>
            <person name="Zauner S."/>
            <person name="Barry K."/>
            <person name="Bell C."/>
            <person name="Bharti A.K."/>
            <person name="Crow J.A."/>
            <person name="Grimwood J."/>
            <person name="Kramer R."/>
            <person name="Lindquist E."/>
            <person name="Lucas S."/>
            <person name="Salamov A."/>
            <person name="McFadden G.I."/>
            <person name="Lane C.E."/>
            <person name="Keeling P.J."/>
            <person name="Gray M.W."/>
            <person name="Grigoriev I.V."/>
            <person name="Archibald J.M."/>
        </authorList>
    </citation>
    <scope>NUCLEOTIDE SEQUENCE</scope>
    <source>
        <strain evidence="3 5">CCMP2712</strain>
    </source>
</reference>
<dbReference type="OrthoDB" id="427480at2759"/>
<accession>L1JQT6</accession>
<evidence type="ECO:0000256" key="1">
    <source>
        <dbReference type="ARBA" id="ARBA00009670"/>
    </source>
</evidence>
<dbReference type="OMA" id="KVQYPWI"/>
<protein>
    <recommendedName>
        <fullName evidence="2">ABC1 atypical kinase-like domain-containing protein</fullName>
    </recommendedName>
</protein>
<dbReference type="InterPro" id="IPR051130">
    <property type="entry name" value="Mito_struct-func_regulator"/>
</dbReference>
<evidence type="ECO:0000313" key="3">
    <source>
        <dbReference type="EMBL" id="EKX50787.1"/>
    </source>
</evidence>
<dbReference type="InterPro" id="IPR045307">
    <property type="entry name" value="ADCK1_dom"/>
</dbReference>
<gene>
    <name evidence="3" type="ORF">GUITHDRAFT_134903</name>
</gene>
<sequence length="628" mass="70964">MSHRSPFSTGFVGMLRFPVRACKDQALFHAHTSRHRCRYFSAGGEKANGGGGKAWKSFAGAGLVSVGLVSAGVIVQSGGYKKAAERVEIVTTSVTRACRSFWVLGKVAVDYKRTIFLYKSTDQYKEELSKCHRRSADELLRLCQKQAGVYIKAGQHISSLRPVIPAEFTDTLSCLCDKAPQSTLQDVERVFRDDIGMEMSDVFEDFDPVPVGCASLAQVHKARLKKRSALPEQFPETVAVKVQHSWMSQHTESDLLAVEVVAAVIELLFKGVQVKWILPVFRSNLDTELDFRSECANLKQCAYNFRNDVDIRVPLLVEHLCSKRVLTMEFIEGVKIDDKEKLIQQGIDPTKVAQSVTKLFGEMIFLHGFVHCDPHPGNMLVQKVTNGRTGRNYNLVVLDHGLYREISSESRKTYCTLWEAMVSMEMGVGKYAKLFPLIFTMRSIDSKVRLGERMSSEERTRVRSELGIPGFTKDDFDLVEHSCLLPRAPPVSPASSSSASPARLLSFTCLTINLEQIPRDLLFIIRTQNLVRALCSDLGLRPRERFRIYARLAAEGNVHEHEDLLDSRRLRFSNLLRKWLRGIQFEVHMFFIEVALWCYTMLPRALTIFKYDMDELVPASAKTVYTGV</sequence>
<keyword evidence="5" id="KW-1185">Reference proteome</keyword>
<dbReference type="InterPro" id="IPR011009">
    <property type="entry name" value="Kinase-like_dom_sf"/>
</dbReference>
<dbReference type="Pfam" id="PF03109">
    <property type="entry name" value="ABC1"/>
    <property type="match status" value="1"/>
</dbReference>
<dbReference type="PaxDb" id="55529-EKX50787"/>
<proteinExistence type="inferred from homology"/>
<dbReference type="GeneID" id="17307376"/>
<name>L1JQT6_GUITC</name>
<dbReference type="SUPFAM" id="SSF56112">
    <property type="entry name" value="Protein kinase-like (PK-like)"/>
    <property type="match status" value="1"/>
</dbReference>
<dbReference type="HOGENOM" id="CLU_006533_2_6_1"/>
<dbReference type="PANTHER" id="PTHR43173">
    <property type="entry name" value="ABC1 FAMILY PROTEIN"/>
    <property type="match status" value="1"/>
</dbReference>